<dbReference type="PROSITE" id="PS51352">
    <property type="entry name" value="THIOREDOXIN_2"/>
    <property type="match status" value="1"/>
</dbReference>
<evidence type="ECO:0000313" key="6">
    <source>
        <dbReference type="Proteomes" id="UP000642553"/>
    </source>
</evidence>
<evidence type="ECO:0000256" key="1">
    <source>
        <dbReference type="ARBA" id="ARBA00022729"/>
    </source>
</evidence>
<dbReference type="Gene3D" id="3.40.30.10">
    <property type="entry name" value="Glutaredoxin"/>
    <property type="match status" value="1"/>
</dbReference>
<keyword evidence="7" id="KW-1185">Reference proteome</keyword>
<feature type="signal peptide" evidence="2">
    <location>
        <begin position="1"/>
        <end position="24"/>
    </location>
</feature>
<accession>A0AAE6TBR7</accession>
<organism evidence="5 6">
    <name type="scientific">Akkermansia massiliensis</name>
    <dbReference type="NCBI Taxonomy" id="2927224"/>
    <lineage>
        <taxon>Bacteria</taxon>
        <taxon>Pseudomonadati</taxon>
        <taxon>Verrucomicrobiota</taxon>
        <taxon>Verrucomicrobiia</taxon>
        <taxon>Verrucomicrobiales</taxon>
        <taxon>Akkermansiaceae</taxon>
        <taxon>Akkermansia</taxon>
    </lineage>
</organism>
<dbReference type="InterPro" id="IPR013766">
    <property type="entry name" value="Thioredoxin_domain"/>
</dbReference>
<dbReference type="PANTHER" id="PTHR15337">
    <property type="entry name" value="ANTERIOR GRADIENT PROTEIN-RELATED"/>
    <property type="match status" value="1"/>
</dbReference>
<dbReference type="InterPro" id="IPR012336">
    <property type="entry name" value="Thioredoxin-like_fold"/>
</dbReference>
<dbReference type="Proteomes" id="UP001202031">
    <property type="component" value="Unassembled WGS sequence"/>
</dbReference>
<proteinExistence type="predicted"/>
<keyword evidence="1 2" id="KW-0732">Signal</keyword>
<evidence type="ECO:0000256" key="2">
    <source>
        <dbReference type="SAM" id="SignalP"/>
    </source>
</evidence>
<reference evidence="4 7" key="2">
    <citation type="submission" date="2022-03" db="EMBL/GenBank/DDBJ databases">
        <title>Taxonomic description of new species and reclassification of some bacterial strains.</title>
        <authorList>
            <person name="Ndongo S."/>
        </authorList>
    </citation>
    <scope>NUCLEOTIDE SEQUENCE [LARGE SCALE GENOMIC DNA]</scope>
    <source>
        <strain evidence="4 7">Marseille-P6666</strain>
    </source>
</reference>
<dbReference type="EMBL" id="CP029701">
    <property type="protein sequence ID" value="QHV63767.1"/>
    <property type="molecule type" value="Genomic_DNA"/>
</dbReference>
<dbReference type="PANTHER" id="PTHR15337:SF11">
    <property type="entry name" value="THIOREDOXIN DOMAIN-CONTAINING PROTEIN"/>
    <property type="match status" value="1"/>
</dbReference>
<reference evidence="5" key="1">
    <citation type="submission" date="2018-05" db="EMBL/GenBank/DDBJ databases">
        <title>Complete genome sequnece of Akkermansia muciniphila EB-AMDK-40.</title>
        <authorList>
            <person name="Nam Y.-D."/>
            <person name="Chung W.-H."/>
            <person name="Park Y.S."/>
            <person name="Kang J."/>
        </authorList>
    </citation>
    <scope>NUCLEOTIDE SEQUENCE</scope>
    <source>
        <strain evidence="5">EB-AMDK-40</strain>
    </source>
</reference>
<dbReference type="InterPro" id="IPR051099">
    <property type="entry name" value="AGR/TXD"/>
</dbReference>
<evidence type="ECO:0000313" key="5">
    <source>
        <dbReference type="EMBL" id="QHV63767.1"/>
    </source>
</evidence>
<protein>
    <submittedName>
        <fullName evidence="5">Thioredoxin family protein</fullName>
    </submittedName>
</protein>
<dbReference type="GeneID" id="84022936"/>
<name>A0AAE6TBR7_9BACT</name>
<dbReference type="InterPro" id="IPR036249">
    <property type="entry name" value="Thioredoxin-like_sf"/>
</dbReference>
<dbReference type="SUPFAM" id="SSF52833">
    <property type="entry name" value="Thioredoxin-like"/>
    <property type="match status" value="1"/>
</dbReference>
<evidence type="ECO:0000313" key="7">
    <source>
        <dbReference type="Proteomes" id="UP001202031"/>
    </source>
</evidence>
<dbReference type="Pfam" id="PF13098">
    <property type="entry name" value="Thioredoxin_2"/>
    <property type="match status" value="1"/>
</dbReference>
<dbReference type="AlphaFoldDB" id="A0AAE6TBR7"/>
<gene>
    <name evidence="5" type="ORF">DMI76_10490</name>
    <name evidence="4" type="ORF">M8N44_03650</name>
</gene>
<evidence type="ECO:0000313" key="4">
    <source>
        <dbReference type="EMBL" id="MCL6656411.1"/>
    </source>
</evidence>
<sequence length="167" mass="18179">MMNRHFIFALCAVLGFSVSGVSMAQSTPADKEAAAKAAKAAKVKFRWGKSLKSAQKQAEETGLPIVLLFTGTSWCGYCIKLEKEILSKKEFKQGMDGVAIGVKFEFGSSDFSKSKEAKTYRITGVPAMVVVDAEGKELGRTGYIPGQTPVQYVEFFKKYAPKTAEAK</sequence>
<feature type="chain" id="PRO_5041995860" evidence="2">
    <location>
        <begin position="25"/>
        <end position="167"/>
    </location>
</feature>
<evidence type="ECO:0000259" key="3">
    <source>
        <dbReference type="PROSITE" id="PS51352"/>
    </source>
</evidence>
<dbReference type="EMBL" id="JAMGSI010000001">
    <property type="protein sequence ID" value="MCL6656411.1"/>
    <property type="molecule type" value="Genomic_DNA"/>
</dbReference>
<dbReference type="Proteomes" id="UP000642553">
    <property type="component" value="Chromosome"/>
</dbReference>
<feature type="domain" description="Thioredoxin" evidence="3">
    <location>
        <begin position="27"/>
        <end position="162"/>
    </location>
</feature>
<dbReference type="RefSeq" id="WP_022398008.1">
    <property type="nucleotide sequence ID" value="NZ_CP029701.1"/>
</dbReference>